<dbReference type="EMBL" id="CP027845">
    <property type="protein sequence ID" value="AVP87093.1"/>
    <property type="molecule type" value="Genomic_DNA"/>
</dbReference>
<reference evidence="2 3" key="1">
    <citation type="submission" date="2018-03" db="EMBL/GenBank/DDBJ databases">
        <title>A gene transfer event suggests a long-term partnership between eustigmatophyte algae and a novel lineage of endosymbiotic bacteria.</title>
        <authorList>
            <person name="Yurchenko T."/>
            <person name="Sevcikova T."/>
            <person name="Pribyl P."/>
            <person name="El Karkouri K."/>
            <person name="Klimes V."/>
            <person name="Amaral R."/>
            <person name="Zbrankova V."/>
            <person name="Kim E."/>
            <person name="Raoult D."/>
            <person name="Santos L.M.A."/>
            <person name="Elias M."/>
        </authorList>
    </citation>
    <scope>NUCLEOTIDE SEQUENCE [LARGE SCALE GENOMIC DNA]</scope>
    <source>
        <strain evidence="2">CCALA 838</strain>
    </source>
</reference>
<name>A0A2P1P744_9RICK</name>
<protein>
    <submittedName>
        <fullName evidence="2">Uncharacterized protein</fullName>
    </submittedName>
</protein>
<evidence type="ECO:0000313" key="3">
    <source>
        <dbReference type="Proteomes" id="UP000241762"/>
    </source>
</evidence>
<dbReference type="KEGG" id="ptc:phytr_1340"/>
<sequence length="275" mass="30466">MRRNQNPDDPNQQQGGQQGNETILGVKVNEEYMDALKMPLERLSQYIEELREMEARGNGADVIDKVSNDSLTVDSTPKTSLKEKGIHIVDGVKKLAEGIRHETLWYVADQVEQALKAPGEFATSKLISFGKYTCNILQDSLRDLVTYDKNKPHTEVIIVRHDQEIPLELEWVTVEAPMDQLASKFDPAINPQQQVLRVLEGAEMISAATISNKEKEQKGFGKAMRALTDRIKDPVGELGNDLAGAAKGAAGAVSKAGKWVENLFSGEKKPEDRGR</sequence>
<proteinExistence type="predicted"/>
<keyword evidence="3" id="KW-1185">Reference proteome</keyword>
<dbReference type="AlphaFoldDB" id="A0A2P1P744"/>
<feature type="region of interest" description="Disordered" evidence="1">
    <location>
        <begin position="1"/>
        <end position="22"/>
    </location>
</feature>
<evidence type="ECO:0000256" key="1">
    <source>
        <dbReference type="SAM" id="MobiDB-lite"/>
    </source>
</evidence>
<accession>A0A2P1P744</accession>
<gene>
    <name evidence="2" type="ORF">phytr_1340</name>
</gene>
<organism evidence="2 3">
    <name type="scientific">Candidatus Phycorickettsia trachydisci</name>
    <dbReference type="NCBI Taxonomy" id="2115978"/>
    <lineage>
        <taxon>Bacteria</taxon>
        <taxon>Pseudomonadati</taxon>
        <taxon>Pseudomonadota</taxon>
        <taxon>Alphaproteobacteria</taxon>
        <taxon>Rickettsiales</taxon>
        <taxon>Rickettsiaceae</taxon>
        <taxon>Candidatus Phycorickettsia</taxon>
    </lineage>
</organism>
<dbReference type="Proteomes" id="UP000241762">
    <property type="component" value="Chromosome"/>
</dbReference>
<dbReference type="RefSeq" id="WP_106873968.1">
    <property type="nucleotide sequence ID" value="NZ_CP027845.1"/>
</dbReference>
<evidence type="ECO:0000313" key="2">
    <source>
        <dbReference type="EMBL" id="AVP87093.1"/>
    </source>
</evidence>